<dbReference type="OrthoDB" id="27483at2759"/>
<reference evidence="3 4" key="1">
    <citation type="submission" date="2018-05" db="EMBL/GenBank/DDBJ databases">
        <title>Genome sequencing and assembly of the regulated plant pathogen Lachnellula willkommii and related sister species for the development of diagnostic species identification markers.</title>
        <authorList>
            <person name="Giroux E."/>
            <person name="Bilodeau G."/>
        </authorList>
    </citation>
    <scope>NUCLEOTIDE SEQUENCE [LARGE SCALE GENOMIC DNA]</scope>
    <source>
        <strain evidence="3 4">CBS 160.35</strain>
    </source>
</reference>
<dbReference type="Gene3D" id="2.60.120.620">
    <property type="entry name" value="q2cbj1_9rhob like domain"/>
    <property type="match status" value="1"/>
</dbReference>
<dbReference type="Proteomes" id="UP000443090">
    <property type="component" value="Unassembled WGS sequence"/>
</dbReference>
<feature type="region of interest" description="Disordered" evidence="1">
    <location>
        <begin position="962"/>
        <end position="995"/>
    </location>
</feature>
<organism evidence="3 4">
    <name type="scientific">Lachnellula occidentalis</name>
    <dbReference type="NCBI Taxonomy" id="215460"/>
    <lineage>
        <taxon>Eukaryota</taxon>
        <taxon>Fungi</taxon>
        <taxon>Dikarya</taxon>
        <taxon>Ascomycota</taxon>
        <taxon>Pezizomycotina</taxon>
        <taxon>Leotiomycetes</taxon>
        <taxon>Helotiales</taxon>
        <taxon>Lachnaceae</taxon>
        <taxon>Lachnellula</taxon>
    </lineage>
</organism>
<dbReference type="AlphaFoldDB" id="A0A8H8S065"/>
<gene>
    <name evidence="3" type="ORF">LOCC1_G004493</name>
</gene>
<sequence length="1003" mass="111034">MASIPSQEPATRDSTQLVDLDAEELKEGLDECLSNIEGDGSFALFEPLINPPNPGIYLKEGGVVGLPLSDRDAEAIIAASRQAPFGKGEDTLVDTSVRKTWEVSPTNFELKNPAWQLFVKTVVARVSTGLGVDATGNGVSAELYKMLLYDEGALFKPHQDSEKAPRMFATLVIALPSKHEGGEVRVTHAGKTRVFETAKFSDFGSSFLAWFSDVTHEVKPVLSGRRLVLTYNLVHQTLGPKELGANPNAAMSKLKLLLPAWIKGLEEDDTFPTTLAFLFEHQYTDASLCYNGLKGHDRQVASHLREACNEFGFCIYLANLEHTVTGGCDGDDYDDDWGYDGGGGDGEIHAITDEIERDTSLKRVVELDGTEVAKDLTFDEGTLIQADALADADPDDEDYSGFTGNEGVSTTHFYHRTVAILIPRSHRIELFLDPDTRPRITYLQSGKEPQKPRVLEWIDRLSAKNIQVTNDQSNREDLKQICKMVIRHTTTWKSKPAPIAAWRAEVAPFSDEVLMRVVTLSLELDDQSLFVGAYGAWTQKSSSSPSATRPGNISPKAFESVGTAFLRYGLESFLPRLSAQCSENIKLADRFELMNAVKLGFETEAQHSGKVYTVYKDWINSETDEALASPQVLIETAADGAILATLAEKVPLQDIFNKILPAVKRKVHHTPMAMAFLTHLFDAGITGKIEEKTTQTIFKDVISDLIDHFSLRSLGDLAASKRRVTGYGWAAPQVTPTPVPDYDNSVNIGTLLSNCLTLQLATELDQILSKMAKEAETAPIELYETLYMPILKFMSTSLRKENFTGQGSSFKQFYQSMLSTYIIRYVQMEPARPTSWARQQTSCDCNDCLQLNRFLIDGHQIIGRFPVGKARRAHLHSQLNGRSGFTHETQRSGNPQTLVVTKTMGAYEASHKAWTERCNVARKHLKSFEETFLKDLLADKYVPIIALYVPIMALSPSKLTSTSRQQQPLSSIVNSSESSSRGPLPPVTKRKVPTKVVVIEDSD</sequence>
<dbReference type="EMBL" id="QGMI01000251">
    <property type="protein sequence ID" value="TVY44089.1"/>
    <property type="molecule type" value="Genomic_DNA"/>
</dbReference>
<protein>
    <recommendedName>
        <fullName evidence="2">Fe2OG dioxygenase domain-containing protein</fullName>
    </recommendedName>
</protein>
<dbReference type="PANTHER" id="PTHR33099">
    <property type="entry name" value="FE2OG DIOXYGENASE DOMAIN-CONTAINING PROTEIN"/>
    <property type="match status" value="1"/>
</dbReference>
<name>A0A8H8S065_9HELO</name>
<dbReference type="InterPro" id="IPR005123">
    <property type="entry name" value="Oxoglu/Fe-dep_dioxygenase_dom"/>
</dbReference>
<evidence type="ECO:0000256" key="1">
    <source>
        <dbReference type="SAM" id="MobiDB-lite"/>
    </source>
</evidence>
<proteinExistence type="predicted"/>
<dbReference type="InterPro" id="IPR044862">
    <property type="entry name" value="Pro_4_hyd_alph_FE2OG_OXY"/>
</dbReference>
<feature type="domain" description="Fe2OG dioxygenase" evidence="2">
    <location>
        <begin position="135"/>
        <end position="235"/>
    </location>
</feature>
<feature type="non-terminal residue" evidence="3">
    <location>
        <position position="1"/>
    </location>
</feature>
<feature type="compositionally biased region" description="Low complexity" evidence="1">
    <location>
        <begin position="970"/>
        <end position="980"/>
    </location>
</feature>
<evidence type="ECO:0000259" key="2">
    <source>
        <dbReference type="PROSITE" id="PS51471"/>
    </source>
</evidence>
<dbReference type="PANTHER" id="PTHR33099:SF7">
    <property type="entry name" value="MYND-TYPE DOMAIN-CONTAINING PROTEIN"/>
    <property type="match status" value="1"/>
</dbReference>
<keyword evidence="4" id="KW-1185">Reference proteome</keyword>
<comment type="caution">
    <text evidence="3">The sequence shown here is derived from an EMBL/GenBank/DDBJ whole genome shotgun (WGS) entry which is preliminary data.</text>
</comment>
<evidence type="ECO:0000313" key="3">
    <source>
        <dbReference type="EMBL" id="TVY44089.1"/>
    </source>
</evidence>
<accession>A0A8H8S065</accession>
<dbReference type="Pfam" id="PF13640">
    <property type="entry name" value="2OG-FeII_Oxy_3"/>
    <property type="match status" value="1"/>
</dbReference>
<evidence type="ECO:0000313" key="4">
    <source>
        <dbReference type="Proteomes" id="UP000443090"/>
    </source>
</evidence>
<dbReference type="PROSITE" id="PS51471">
    <property type="entry name" value="FE2OG_OXY"/>
    <property type="match status" value="1"/>
</dbReference>